<dbReference type="UniPathway" id="UPA00196"/>
<evidence type="ECO:0000313" key="3">
    <source>
        <dbReference type="EMBL" id="TNY22470.1"/>
    </source>
</evidence>
<keyword evidence="4" id="KW-1185">Reference proteome</keyword>
<dbReference type="InterPro" id="IPR003737">
    <property type="entry name" value="GlcNAc_PI_deacetylase-related"/>
</dbReference>
<evidence type="ECO:0000256" key="1">
    <source>
        <dbReference type="ARBA" id="ARBA00006066"/>
    </source>
</evidence>
<dbReference type="PANTHER" id="PTHR12993">
    <property type="entry name" value="N-ACETYLGLUCOSAMINYL-PHOSPHATIDYLINOSITOL DE-N-ACETYLASE-RELATED"/>
    <property type="match status" value="1"/>
</dbReference>
<name>A0A5C5G010_9BASI</name>
<dbReference type="EC" id="3.5.1.89" evidence="2"/>
<dbReference type="PANTHER" id="PTHR12993:SF11">
    <property type="entry name" value="N-ACETYLGLUCOSAMINYL-PHOSPHATIDYLINOSITOL DE-N-ACETYLASE"/>
    <property type="match status" value="1"/>
</dbReference>
<comment type="similarity">
    <text evidence="1">Belongs to the PIGL family.</text>
</comment>
<dbReference type="Proteomes" id="UP000311382">
    <property type="component" value="Unassembled WGS sequence"/>
</dbReference>
<sequence>MPRVRRSSLRPLALRSLVLVLSASLVLVATKHRFASLFVPTELRQAQSLLWVTAHPDDESFFFAPSILNLLGPPHTAEGALLCLSVGNHEGLGETRRQELGESCRALGIRRERCTALDLPTLPDDPTVWWEVDAVEQAVRKHLEAWEVDAVITFDDYGVSGHANHRALSSALRCVLSVFAETLSLTSERLSRSALARSDPSFPRVFAVQSTSVLAKYTSLLLLPFTLLQRVWPSSSRSRDALFVNSLAQYRATRRSFDAHQSQAVWFRSLFVSFSRYLWWVELRRVV</sequence>
<dbReference type="EMBL" id="SOZI01000025">
    <property type="protein sequence ID" value="TNY22470.1"/>
    <property type="molecule type" value="Genomic_DNA"/>
</dbReference>
<comment type="caution">
    <text evidence="3">The sequence shown here is derived from an EMBL/GenBank/DDBJ whole genome shotgun (WGS) entry which is preliminary data.</text>
</comment>
<dbReference type="SUPFAM" id="SSF102588">
    <property type="entry name" value="LmbE-like"/>
    <property type="match status" value="1"/>
</dbReference>
<dbReference type="STRING" id="5288.A0A5C5G010"/>
<dbReference type="AlphaFoldDB" id="A0A5C5G010"/>
<dbReference type="GO" id="GO:0016020">
    <property type="term" value="C:membrane"/>
    <property type="evidence" value="ECO:0007669"/>
    <property type="project" value="GOC"/>
</dbReference>
<dbReference type="GO" id="GO:0006506">
    <property type="term" value="P:GPI anchor biosynthetic process"/>
    <property type="evidence" value="ECO:0007669"/>
    <property type="project" value="UniProtKB-UniPathway"/>
</dbReference>
<evidence type="ECO:0000256" key="2">
    <source>
        <dbReference type="ARBA" id="ARBA00012176"/>
    </source>
</evidence>
<reference evidence="3 4" key="1">
    <citation type="submission" date="2019-03" db="EMBL/GenBank/DDBJ databases">
        <title>Rhodosporidium diobovatum UCD-FST 08-225 genome sequencing, assembly, and annotation.</title>
        <authorList>
            <person name="Fakankun I.U."/>
            <person name="Fristensky B."/>
            <person name="Levin D.B."/>
        </authorList>
    </citation>
    <scope>NUCLEOTIDE SEQUENCE [LARGE SCALE GENOMIC DNA]</scope>
    <source>
        <strain evidence="3 4">UCD-FST 08-225</strain>
    </source>
</reference>
<dbReference type="InterPro" id="IPR024078">
    <property type="entry name" value="LmbE-like_dom_sf"/>
</dbReference>
<dbReference type="Gene3D" id="3.40.50.10320">
    <property type="entry name" value="LmbE-like"/>
    <property type="match status" value="1"/>
</dbReference>
<dbReference type="OrthoDB" id="440160at2759"/>
<dbReference type="GO" id="GO:0000225">
    <property type="term" value="F:N-acetylglucosaminylphosphatidylinositol deacetylase activity"/>
    <property type="evidence" value="ECO:0007669"/>
    <property type="project" value="UniProtKB-EC"/>
</dbReference>
<organism evidence="3 4">
    <name type="scientific">Rhodotorula diobovata</name>
    <dbReference type="NCBI Taxonomy" id="5288"/>
    <lineage>
        <taxon>Eukaryota</taxon>
        <taxon>Fungi</taxon>
        <taxon>Dikarya</taxon>
        <taxon>Basidiomycota</taxon>
        <taxon>Pucciniomycotina</taxon>
        <taxon>Microbotryomycetes</taxon>
        <taxon>Sporidiobolales</taxon>
        <taxon>Sporidiobolaceae</taxon>
        <taxon>Rhodotorula</taxon>
    </lineage>
</organism>
<proteinExistence type="inferred from homology"/>
<accession>A0A5C5G010</accession>
<dbReference type="Pfam" id="PF02585">
    <property type="entry name" value="PIG-L"/>
    <property type="match status" value="1"/>
</dbReference>
<dbReference type="GO" id="GO:0005783">
    <property type="term" value="C:endoplasmic reticulum"/>
    <property type="evidence" value="ECO:0007669"/>
    <property type="project" value="TreeGrafter"/>
</dbReference>
<protein>
    <recommendedName>
        <fullName evidence="2">N-acetylglucosaminylphosphatidylinositol deacetylase</fullName>
        <ecNumber evidence="2">3.5.1.89</ecNumber>
    </recommendedName>
</protein>
<evidence type="ECO:0000313" key="4">
    <source>
        <dbReference type="Proteomes" id="UP000311382"/>
    </source>
</evidence>
<gene>
    <name evidence="3" type="ORF">DMC30DRAFT_348994</name>
</gene>